<dbReference type="AlphaFoldDB" id="A0A061F7Q0"/>
<name>A0A061F7Q0_THECC</name>
<evidence type="ECO:0000313" key="3">
    <source>
        <dbReference type="Proteomes" id="UP000026915"/>
    </source>
</evidence>
<dbReference type="Proteomes" id="UP000026915">
    <property type="component" value="Chromosome 7"/>
</dbReference>
<proteinExistence type="predicted"/>
<dbReference type="InParanoid" id="A0A061F7Q0"/>
<feature type="region of interest" description="Disordered" evidence="1">
    <location>
        <begin position="93"/>
        <end position="118"/>
    </location>
</feature>
<keyword evidence="3" id="KW-1185">Reference proteome</keyword>
<accession>A0A061F7Q0</accession>
<dbReference type="GO" id="GO:0009414">
    <property type="term" value="P:response to water deprivation"/>
    <property type="evidence" value="ECO:0000318"/>
    <property type="project" value="GO_Central"/>
</dbReference>
<evidence type="ECO:0000256" key="1">
    <source>
        <dbReference type="SAM" id="MobiDB-lite"/>
    </source>
</evidence>
<dbReference type="HOGENOM" id="CLU_1339588_0_0_1"/>
<sequence>MHQTDTIILVSWLRKKLSWLLSCPGVPFPKPQSFALDSHNSFAPNSWNGDISVSGMFFYDLYTSVIFSTWKQRSSRRRRVIRYNRCTKRLHKRRQVRSQTVSTGEGRPPGSKTSFAADSAEDGIKRAVEMAEYVGDTAKKTLDGAWEAAKDTAQGIKERVTENDDDIEEDVAVDEIRKADQIVDTQEYRSVEELRAKTGGYDKAH</sequence>
<dbReference type="Gramene" id="EOY13066">
    <property type="protein sequence ID" value="EOY13066"/>
    <property type="gene ID" value="TCM_031593"/>
</dbReference>
<protein>
    <submittedName>
        <fullName evidence="2">Uncharacterized protein</fullName>
    </submittedName>
</protein>
<dbReference type="EMBL" id="CM001885">
    <property type="protein sequence ID" value="EOY13066.1"/>
    <property type="molecule type" value="Genomic_DNA"/>
</dbReference>
<evidence type="ECO:0000313" key="2">
    <source>
        <dbReference type="EMBL" id="EOY13066.1"/>
    </source>
</evidence>
<reference evidence="2 3" key="1">
    <citation type="journal article" date="2013" name="Genome Biol.">
        <title>The genome sequence of the most widely cultivated cacao type and its use to identify candidate genes regulating pod color.</title>
        <authorList>
            <person name="Motamayor J.C."/>
            <person name="Mockaitis K."/>
            <person name="Schmutz J."/>
            <person name="Haiminen N."/>
            <person name="Iii D.L."/>
            <person name="Cornejo O."/>
            <person name="Findley S.D."/>
            <person name="Zheng P."/>
            <person name="Utro F."/>
            <person name="Royaert S."/>
            <person name="Saski C."/>
            <person name="Jenkins J."/>
            <person name="Podicheti R."/>
            <person name="Zhao M."/>
            <person name="Scheffler B.E."/>
            <person name="Stack J.C."/>
            <person name="Feltus F.A."/>
            <person name="Mustiga G.M."/>
            <person name="Amores F."/>
            <person name="Phillips W."/>
            <person name="Marelli J.P."/>
            <person name="May G.D."/>
            <person name="Shapiro H."/>
            <person name="Ma J."/>
            <person name="Bustamante C.D."/>
            <person name="Schnell R.J."/>
            <person name="Main D."/>
            <person name="Gilbert D."/>
            <person name="Parida L."/>
            <person name="Kuhn D.N."/>
        </authorList>
    </citation>
    <scope>NUCLEOTIDE SEQUENCE [LARGE SCALE GENOMIC DNA]</scope>
    <source>
        <strain evidence="3">cv. Matina 1-6</strain>
    </source>
</reference>
<gene>
    <name evidence="2" type="ORF">TCM_031593</name>
</gene>
<organism evidence="2 3">
    <name type="scientific">Theobroma cacao</name>
    <name type="common">Cacao</name>
    <name type="synonym">Cocoa</name>
    <dbReference type="NCBI Taxonomy" id="3641"/>
    <lineage>
        <taxon>Eukaryota</taxon>
        <taxon>Viridiplantae</taxon>
        <taxon>Streptophyta</taxon>
        <taxon>Embryophyta</taxon>
        <taxon>Tracheophyta</taxon>
        <taxon>Spermatophyta</taxon>
        <taxon>Magnoliopsida</taxon>
        <taxon>eudicotyledons</taxon>
        <taxon>Gunneridae</taxon>
        <taxon>Pentapetalae</taxon>
        <taxon>rosids</taxon>
        <taxon>malvids</taxon>
        <taxon>Malvales</taxon>
        <taxon>Malvaceae</taxon>
        <taxon>Byttnerioideae</taxon>
        <taxon>Theobroma</taxon>
    </lineage>
</organism>
<dbReference type="eggNOG" id="ENOG502SCGZ">
    <property type="taxonomic scope" value="Eukaryota"/>
</dbReference>